<dbReference type="InterPro" id="IPR046373">
    <property type="entry name" value="Acyl-CoA_Oxase/DH_mid-dom_sf"/>
</dbReference>
<evidence type="ECO:0000256" key="11">
    <source>
        <dbReference type="ARBA" id="ARBA00022946"/>
    </source>
</evidence>
<comment type="catalytic activity">
    <reaction evidence="23">
        <text>tetracosanoyl-CoA + oxidized [electron-transfer flavoprotein] + H(+) = (2E)-tetracosenoyl-CoA + reduced [electron-transfer flavoprotein]</text>
        <dbReference type="Rhea" id="RHEA:47232"/>
        <dbReference type="Rhea" id="RHEA-COMP:10685"/>
        <dbReference type="Rhea" id="RHEA-COMP:10686"/>
        <dbReference type="ChEBI" id="CHEBI:15378"/>
        <dbReference type="ChEBI" id="CHEBI:57692"/>
        <dbReference type="ChEBI" id="CHEBI:58307"/>
        <dbReference type="ChEBI" id="CHEBI:65052"/>
        <dbReference type="ChEBI" id="CHEBI:74693"/>
    </reaction>
    <physiologicalReaction direction="left-to-right" evidence="23">
        <dbReference type="Rhea" id="RHEA:47233"/>
    </physiologicalReaction>
</comment>
<dbReference type="InterPro" id="IPR013786">
    <property type="entry name" value="AcylCoA_DH/ox_N"/>
</dbReference>
<dbReference type="GO" id="GO:0000062">
    <property type="term" value="F:fatty-acyl-CoA binding"/>
    <property type="evidence" value="ECO:0007669"/>
    <property type="project" value="TreeGrafter"/>
</dbReference>
<dbReference type="GO" id="GO:0017099">
    <property type="term" value="F:very-long-chain fatty acyl-CoA dehydrogenase activity"/>
    <property type="evidence" value="ECO:0007669"/>
    <property type="project" value="UniProtKB-EC"/>
</dbReference>
<dbReference type="GO" id="GO:0006631">
    <property type="term" value="P:fatty acid metabolic process"/>
    <property type="evidence" value="ECO:0007669"/>
    <property type="project" value="UniProtKB-KW"/>
</dbReference>
<dbReference type="Proteomes" id="UP001174909">
    <property type="component" value="Unassembled WGS sequence"/>
</dbReference>
<comment type="function">
    <text evidence="19">Very long-chain specific acyl-CoA dehydrogenase is one of the acyl-CoA dehydrogenases that catalyze the first step of mitochondrial fatty acid beta-oxidation, an aerobic process breaking down fatty acids into acetyl-CoA and allowing the production of energy from fats. The first step of fatty acid beta-oxidation consists in the removal of one hydrogen from C-2 and C-3 of the straight-chain fatty acyl-CoA thioester, resulting in the formation of trans-2-enoyl-CoA. Among the different mitochondrial acyl-CoA dehydrogenases, very long-chain specific acyl-CoA dehydrogenase acts specifically on acyl-CoAs with saturated 12 to 24 carbons long primary chains.</text>
</comment>
<evidence type="ECO:0000259" key="31">
    <source>
        <dbReference type="Pfam" id="PF02771"/>
    </source>
</evidence>
<dbReference type="CDD" id="cd01161">
    <property type="entry name" value="VLCAD"/>
    <property type="match status" value="1"/>
</dbReference>
<dbReference type="Pfam" id="PF02770">
    <property type="entry name" value="Acyl-CoA_dh_M"/>
    <property type="match status" value="1"/>
</dbReference>
<dbReference type="PROSITE" id="PS00073">
    <property type="entry name" value="ACYL_COA_DH_2"/>
    <property type="match status" value="1"/>
</dbReference>
<dbReference type="PANTHER" id="PTHR43884:SF11">
    <property type="entry name" value="VERY LONG-CHAIN SPECIFIC ACYL-COA DEHYDROGENASE, MITOCHONDRIAL"/>
    <property type="match status" value="1"/>
</dbReference>
<reference evidence="33" key="1">
    <citation type="submission" date="2023-03" db="EMBL/GenBank/DDBJ databases">
        <authorList>
            <person name="Steffen K."/>
            <person name="Cardenas P."/>
        </authorList>
    </citation>
    <scope>NUCLEOTIDE SEQUENCE</scope>
</reference>
<evidence type="ECO:0000256" key="23">
    <source>
        <dbReference type="ARBA" id="ARBA00048086"/>
    </source>
</evidence>
<comment type="catalytic activity">
    <reaction evidence="24">
        <text>tetradecanoyl-CoA + oxidized [electron-transfer flavoprotein] + H(+) = (2E)-tetradecenoyl-CoA + reduced [electron-transfer flavoprotein]</text>
        <dbReference type="Rhea" id="RHEA:47316"/>
        <dbReference type="Rhea" id="RHEA-COMP:10685"/>
        <dbReference type="Rhea" id="RHEA-COMP:10686"/>
        <dbReference type="ChEBI" id="CHEBI:15378"/>
        <dbReference type="ChEBI" id="CHEBI:57385"/>
        <dbReference type="ChEBI" id="CHEBI:57692"/>
        <dbReference type="ChEBI" id="CHEBI:58307"/>
        <dbReference type="ChEBI" id="CHEBI:61405"/>
    </reaction>
    <physiologicalReaction direction="left-to-right" evidence="24">
        <dbReference type="Rhea" id="RHEA:47317"/>
    </physiologicalReaction>
</comment>
<evidence type="ECO:0000256" key="25">
    <source>
        <dbReference type="ARBA" id="ARBA00049050"/>
    </source>
</evidence>
<evidence type="ECO:0000259" key="29">
    <source>
        <dbReference type="Pfam" id="PF00441"/>
    </source>
</evidence>
<evidence type="ECO:0000256" key="27">
    <source>
        <dbReference type="ARBA" id="ARBA00049224"/>
    </source>
</evidence>
<dbReference type="GO" id="GO:0050660">
    <property type="term" value="F:flavin adenine dinucleotide binding"/>
    <property type="evidence" value="ECO:0007669"/>
    <property type="project" value="InterPro"/>
</dbReference>
<dbReference type="EMBL" id="CASHTH010000212">
    <property type="protein sequence ID" value="CAI7994432.1"/>
    <property type="molecule type" value="Genomic_DNA"/>
</dbReference>
<feature type="domain" description="Acyl-CoA dehydrogenase/oxidase N-terminal" evidence="31">
    <location>
        <begin position="119"/>
        <end position="225"/>
    </location>
</feature>
<feature type="domain" description="Acyl-CoA oxidase/dehydrogenase middle" evidence="30">
    <location>
        <begin position="229"/>
        <end position="331"/>
    </location>
</feature>
<accession>A0AA35QWB5</accession>
<evidence type="ECO:0000256" key="10">
    <source>
        <dbReference type="ARBA" id="ARBA00022832"/>
    </source>
</evidence>
<evidence type="ECO:0000256" key="26">
    <source>
        <dbReference type="ARBA" id="ARBA00049140"/>
    </source>
</evidence>
<comment type="similarity">
    <text evidence="4 28">Belongs to the acyl-CoA dehydrogenase family.</text>
</comment>
<keyword evidence="9 28" id="KW-0274">FAD</keyword>
<comment type="pathway">
    <text evidence="3">Lipid metabolism; mitochondrial fatty acid beta-oxidation.</text>
</comment>
<comment type="catalytic activity">
    <reaction evidence="21">
        <text>dodecanoyl-CoA + oxidized [electron-transfer flavoprotein] + H(+) = (2E)-dodecenoyl-CoA + reduced [electron-transfer flavoprotein]</text>
        <dbReference type="Rhea" id="RHEA:47296"/>
        <dbReference type="Rhea" id="RHEA-COMP:10685"/>
        <dbReference type="Rhea" id="RHEA-COMP:10686"/>
        <dbReference type="ChEBI" id="CHEBI:15378"/>
        <dbReference type="ChEBI" id="CHEBI:57330"/>
        <dbReference type="ChEBI" id="CHEBI:57375"/>
        <dbReference type="ChEBI" id="CHEBI:57692"/>
        <dbReference type="ChEBI" id="CHEBI:58307"/>
    </reaction>
    <physiologicalReaction direction="left-to-right" evidence="21">
        <dbReference type="Rhea" id="RHEA:47297"/>
    </physiologicalReaction>
</comment>
<keyword evidence="8" id="KW-0702">S-nitrosylation</keyword>
<dbReference type="GO" id="GO:0005743">
    <property type="term" value="C:mitochondrial inner membrane"/>
    <property type="evidence" value="ECO:0007669"/>
    <property type="project" value="UniProtKB-SubCell"/>
</dbReference>
<evidence type="ECO:0000256" key="5">
    <source>
        <dbReference type="ARBA" id="ARBA00022553"/>
    </source>
</evidence>
<comment type="subcellular location">
    <subcellularLocation>
        <location evidence="2">Mitochondrion inner membrane</location>
        <topology evidence="2">Peripheral membrane protein</topology>
    </subcellularLocation>
</comment>
<dbReference type="FunFam" id="1.20.140.10:FF:000008">
    <property type="entry name" value="acyl-CoA dehydrogenase family member 9, mitochondrial"/>
    <property type="match status" value="1"/>
</dbReference>
<evidence type="ECO:0000256" key="20">
    <source>
        <dbReference type="ARBA" id="ARBA00046812"/>
    </source>
</evidence>
<evidence type="ECO:0000313" key="33">
    <source>
        <dbReference type="EMBL" id="CAI7994432.1"/>
    </source>
</evidence>
<evidence type="ECO:0000256" key="14">
    <source>
        <dbReference type="ARBA" id="ARBA00023098"/>
    </source>
</evidence>
<dbReference type="EC" id="1.3.8.9" evidence="17"/>
<gene>
    <name evidence="33" type="ORF">GBAR_LOCUS1446</name>
</gene>
<dbReference type="SUPFAM" id="SSF47203">
    <property type="entry name" value="Acyl-CoA dehydrogenase C-terminal domain-like"/>
    <property type="match status" value="1"/>
</dbReference>
<evidence type="ECO:0000259" key="30">
    <source>
        <dbReference type="Pfam" id="PF02770"/>
    </source>
</evidence>
<feature type="non-terminal residue" evidence="33">
    <location>
        <position position="1"/>
    </location>
</feature>
<evidence type="ECO:0000256" key="8">
    <source>
        <dbReference type="ARBA" id="ARBA00022799"/>
    </source>
</evidence>
<dbReference type="InterPro" id="IPR037069">
    <property type="entry name" value="AcylCoA_DH/ox_N_sf"/>
</dbReference>
<evidence type="ECO:0000256" key="12">
    <source>
        <dbReference type="ARBA" id="ARBA00022990"/>
    </source>
</evidence>
<evidence type="ECO:0000256" key="15">
    <source>
        <dbReference type="ARBA" id="ARBA00023128"/>
    </source>
</evidence>
<keyword evidence="13 28" id="KW-0560">Oxidoreductase</keyword>
<dbReference type="InterPro" id="IPR006091">
    <property type="entry name" value="Acyl-CoA_Oxase/DH_mid-dom"/>
</dbReference>
<dbReference type="SUPFAM" id="SSF56645">
    <property type="entry name" value="Acyl-CoA dehydrogenase NM domain-like"/>
    <property type="match status" value="1"/>
</dbReference>
<dbReference type="FunFam" id="1.10.540.10:FF:000001">
    <property type="entry name" value="Very long-chain-specific acyl-CoA dehydrogenase, mitochondrial"/>
    <property type="match status" value="1"/>
</dbReference>
<evidence type="ECO:0000313" key="34">
    <source>
        <dbReference type="Proteomes" id="UP001174909"/>
    </source>
</evidence>
<evidence type="ECO:0000256" key="13">
    <source>
        <dbReference type="ARBA" id="ARBA00023002"/>
    </source>
</evidence>
<organism evidence="33 34">
    <name type="scientific">Geodia barretti</name>
    <name type="common">Barrett's horny sponge</name>
    <dbReference type="NCBI Taxonomy" id="519541"/>
    <lineage>
        <taxon>Eukaryota</taxon>
        <taxon>Metazoa</taxon>
        <taxon>Porifera</taxon>
        <taxon>Demospongiae</taxon>
        <taxon>Heteroscleromorpha</taxon>
        <taxon>Tetractinellida</taxon>
        <taxon>Astrophorina</taxon>
        <taxon>Geodiidae</taxon>
        <taxon>Geodia</taxon>
    </lineage>
</organism>
<evidence type="ECO:0000256" key="28">
    <source>
        <dbReference type="RuleBase" id="RU362125"/>
    </source>
</evidence>
<comment type="subunit">
    <text evidence="20">Homodimer. Homodimerizes after import into the mitochondrion.</text>
</comment>
<dbReference type="PANTHER" id="PTHR43884">
    <property type="entry name" value="ACYL-COA DEHYDROGENASE"/>
    <property type="match status" value="1"/>
</dbReference>
<dbReference type="Gene3D" id="1.20.140.10">
    <property type="entry name" value="Butyryl-CoA Dehydrogenase, subunit A, domain 3"/>
    <property type="match status" value="2"/>
</dbReference>
<keyword evidence="15" id="KW-0496">Mitochondrion</keyword>
<evidence type="ECO:0000256" key="16">
    <source>
        <dbReference type="ARBA" id="ARBA00023136"/>
    </source>
</evidence>
<evidence type="ECO:0000256" key="2">
    <source>
        <dbReference type="ARBA" id="ARBA00004637"/>
    </source>
</evidence>
<proteinExistence type="inferred from homology"/>
<dbReference type="InterPro" id="IPR009075">
    <property type="entry name" value="AcylCo_DH/oxidase_C"/>
</dbReference>
<protein>
    <recommendedName>
        <fullName evidence="18">Very long-chain specific acyl-CoA dehydrogenase, mitochondrial</fullName>
        <ecNumber evidence="17">1.3.8.9</ecNumber>
    </recommendedName>
</protein>
<evidence type="ECO:0000256" key="7">
    <source>
        <dbReference type="ARBA" id="ARBA00022792"/>
    </source>
</evidence>
<keyword evidence="7" id="KW-0999">Mitochondrion inner membrane</keyword>
<keyword evidence="10" id="KW-0276">Fatty acid metabolism</keyword>
<dbReference type="Pfam" id="PF21343">
    <property type="entry name" value="ACAD9-ACADV_C"/>
    <property type="match status" value="1"/>
</dbReference>
<dbReference type="InterPro" id="IPR049448">
    <property type="entry name" value="ACAD9/ACADV-like_C"/>
</dbReference>
<keyword evidence="34" id="KW-1185">Reference proteome</keyword>
<dbReference type="InterPro" id="IPR006089">
    <property type="entry name" value="Acyl-CoA_DH_CS"/>
</dbReference>
<keyword evidence="6 28" id="KW-0285">Flavoprotein</keyword>
<sequence length="668" mass="73345">HPSAVVGGTERRERERRSAHNCVVLEPSRVRCVYYELWCVAANRTGCKSHPSRWTERMAGVWSSCPPSVSGAEMESLLHSGCKGEQSIFCDEYIPRKNGNCGTISIPRVMTEDEKQNLSMFIDPVTKFFEEVNDAARNDREEGMPAEIFEQLKEMGAFGLQVPTELGGVGLTNTQYARMVEIVGGYDLGIGIALGAHQSIGFKGILLYGTEEHKRKYLPRLSSGELVAAYCLTEPSSGSDASSIRTRAVKSEDGKHYILNGGKIWISNGGIAEIFTVFAQTPVTDPKTGETKDKISAFVVERGFGGVTSGPPEKKMGIKASNTAEVHFEDVKVPVENLLGEEGKGFYVAMNILNNGRFGMAGALSGTMKSLIRRTAEHVSTRVQFGNKLETYGVVQEKIAHMALRQYVTESIAYLLSGNMDRGSVEYQLEAAISKIYASESAWWVADECIQLHGGMGFMTECGLERVMRDLRIFRIFEGSNDILRLFISLTGLQYAGKQLREVEKSVKGMDFGVIMSEGLKRTRRLVGSSSAPSVAEHSHKDLSVQAEQLSQLVGDFGTTCEKLLLTHRKNIIHEQFLLQRLANAAIDIYGVAAVISRASKSLSEDVPTGGYERLLTATFCQQAFDRTNHTLQSITSSKEVKLDAAMSDIAKKVVEHGEVVPVHPLGL</sequence>
<evidence type="ECO:0000256" key="3">
    <source>
        <dbReference type="ARBA" id="ARBA00005198"/>
    </source>
</evidence>
<dbReference type="Pfam" id="PF00441">
    <property type="entry name" value="Acyl-CoA_dh_1"/>
    <property type="match status" value="1"/>
</dbReference>
<evidence type="ECO:0000256" key="24">
    <source>
        <dbReference type="ARBA" id="ARBA00049038"/>
    </source>
</evidence>
<keyword evidence="5" id="KW-0597">Phosphoprotein</keyword>
<evidence type="ECO:0000256" key="19">
    <source>
        <dbReference type="ARBA" id="ARBA00045422"/>
    </source>
</evidence>
<feature type="domain" description="Acyl-CoA dehydrogenase/oxidase C-terminal" evidence="29">
    <location>
        <begin position="343"/>
        <end position="488"/>
    </location>
</feature>
<feature type="domain" description="ACAD9/ACADV-like C-terminal" evidence="32">
    <location>
        <begin position="542"/>
        <end position="659"/>
    </location>
</feature>
<dbReference type="AlphaFoldDB" id="A0AA35QWB5"/>
<dbReference type="Gene3D" id="1.10.540.10">
    <property type="entry name" value="Acyl-CoA dehydrogenase/oxidase, N-terminal domain"/>
    <property type="match status" value="1"/>
</dbReference>
<evidence type="ECO:0000256" key="4">
    <source>
        <dbReference type="ARBA" id="ARBA00009347"/>
    </source>
</evidence>
<dbReference type="Gene3D" id="2.40.110.10">
    <property type="entry name" value="Butyryl-CoA Dehydrogenase, subunit A, domain 2"/>
    <property type="match status" value="1"/>
</dbReference>
<dbReference type="PROSITE" id="PS00072">
    <property type="entry name" value="ACYL_COA_DH_1"/>
    <property type="match status" value="1"/>
</dbReference>
<evidence type="ECO:0000256" key="22">
    <source>
        <dbReference type="ARBA" id="ARBA00047916"/>
    </source>
</evidence>
<comment type="catalytic activity">
    <reaction evidence="22">
        <text>oxidized [electron-transfer flavoprotein] + hexadecanoyl-CoA + H(+) = (2E)-hexadecenoyl-CoA + reduced [electron-transfer flavoprotein]</text>
        <dbReference type="Rhea" id="RHEA:43448"/>
        <dbReference type="Rhea" id="RHEA-COMP:10685"/>
        <dbReference type="Rhea" id="RHEA-COMP:10686"/>
        <dbReference type="ChEBI" id="CHEBI:15378"/>
        <dbReference type="ChEBI" id="CHEBI:57379"/>
        <dbReference type="ChEBI" id="CHEBI:57692"/>
        <dbReference type="ChEBI" id="CHEBI:58307"/>
        <dbReference type="ChEBI" id="CHEBI:61526"/>
    </reaction>
    <physiologicalReaction direction="left-to-right" evidence="22">
        <dbReference type="Rhea" id="RHEA:43449"/>
    </physiologicalReaction>
</comment>
<keyword evidence="14" id="KW-0443">Lipid metabolism</keyword>
<dbReference type="FunFam" id="2.40.110.10:FF:000006">
    <property type="entry name" value="very long-chain specific acyl-CoA dehydrogenase, mitochondrial"/>
    <property type="match status" value="1"/>
</dbReference>
<evidence type="ECO:0000256" key="17">
    <source>
        <dbReference type="ARBA" id="ARBA00039034"/>
    </source>
</evidence>
<evidence type="ECO:0000256" key="9">
    <source>
        <dbReference type="ARBA" id="ARBA00022827"/>
    </source>
</evidence>
<comment type="catalytic activity">
    <reaction evidence="26">
        <text>eicosanoyl-CoA + oxidized [electron-transfer flavoprotein] + H(+) = (2E)-eicosenoyl-CoA + reduced [electron-transfer flavoprotein]</text>
        <dbReference type="Rhea" id="RHEA:47236"/>
        <dbReference type="Rhea" id="RHEA-COMP:10685"/>
        <dbReference type="Rhea" id="RHEA-COMP:10686"/>
        <dbReference type="ChEBI" id="CHEBI:15378"/>
        <dbReference type="ChEBI" id="CHEBI:57380"/>
        <dbReference type="ChEBI" id="CHEBI:57692"/>
        <dbReference type="ChEBI" id="CHEBI:58307"/>
        <dbReference type="ChEBI" id="CHEBI:74691"/>
    </reaction>
    <physiologicalReaction direction="left-to-right" evidence="26">
        <dbReference type="Rhea" id="RHEA:47237"/>
    </physiologicalReaction>
</comment>
<evidence type="ECO:0000256" key="21">
    <source>
        <dbReference type="ARBA" id="ARBA00047893"/>
    </source>
</evidence>
<comment type="caution">
    <text evidence="33">The sequence shown here is derived from an EMBL/GenBank/DDBJ whole genome shotgun (WGS) entry which is preliminary data.</text>
</comment>
<keyword evidence="11" id="KW-0809">Transit peptide</keyword>
<dbReference type="Pfam" id="PF02771">
    <property type="entry name" value="Acyl-CoA_dh_N"/>
    <property type="match status" value="1"/>
</dbReference>
<dbReference type="InterPro" id="IPR009100">
    <property type="entry name" value="AcylCoA_DH/oxidase_NM_dom_sf"/>
</dbReference>
<comment type="catalytic activity">
    <reaction evidence="25">
        <text>a very-long-chain 2,3-saturated fatty acyl-CoA + oxidized [electron-transfer flavoprotein] + H(+) = a very-long-chain (2E)-enoyl-CoA + reduced [electron-transfer flavoprotein]</text>
        <dbReference type="Rhea" id="RHEA:19181"/>
        <dbReference type="Rhea" id="RHEA-COMP:10685"/>
        <dbReference type="Rhea" id="RHEA-COMP:10686"/>
        <dbReference type="ChEBI" id="CHEBI:15378"/>
        <dbReference type="ChEBI" id="CHEBI:57692"/>
        <dbReference type="ChEBI" id="CHEBI:58307"/>
        <dbReference type="ChEBI" id="CHEBI:83724"/>
        <dbReference type="ChEBI" id="CHEBI:83728"/>
        <dbReference type="EC" id="1.3.8.9"/>
    </reaction>
    <physiologicalReaction direction="left-to-right" evidence="25">
        <dbReference type="Rhea" id="RHEA:19182"/>
    </physiologicalReaction>
</comment>
<dbReference type="InterPro" id="IPR036250">
    <property type="entry name" value="AcylCo_DH-like_C"/>
</dbReference>
<comment type="catalytic activity">
    <reaction evidence="27">
        <text>octadecanoyl-CoA + oxidized [electron-transfer flavoprotein] + H(+) = (2E)-octadecenoyl-CoA + reduced [electron-transfer flavoprotein]</text>
        <dbReference type="Rhea" id="RHEA:47240"/>
        <dbReference type="Rhea" id="RHEA-COMP:10685"/>
        <dbReference type="Rhea" id="RHEA-COMP:10686"/>
        <dbReference type="ChEBI" id="CHEBI:15378"/>
        <dbReference type="ChEBI" id="CHEBI:57394"/>
        <dbReference type="ChEBI" id="CHEBI:57692"/>
        <dbReference type="ChEBI" id="CHEBI:58307"/>
        <dbReference type="ChEBI" id="CHEBI:71412"/>
    </reaction>
    <physiologicalReaction direction="left-to-right" evidence="27">
        <dbReference type="Rhea" id="RHEA:47241"/>
    </physiologicalReaction>
</comment>
<evidence type="ECO:0000256" key="1">
    <source>
        <dbReference type="ARBA" id="ARBA00001974"/>
    </source>
</evidence>
<evidence type="ECO:0000256" key="18">
    <source>
        <dbReference type="ARBA" id="ARBA00040902"/>
    </source>
</evidence>
<keyword evidence="12" id="KW-0007">Acetylation</keyword>
<evidence type="ECO:0000259" key="32">
    <source>
        <dbReference type="Pfam" id="PF21343"/>
    </source>
</evidence>
<comment type="cofactor">
    <cofactor evidence="1 28">
        <name>FAD</name>
        <dbReference type="ChEBI" id="CHEBI:57692"/>
    </cofactor>
</comment>
<evidence type="ECO:0000256" key="6">
    <source>
        <dbReference type="ARBA" id="ARBA00022630"/>
    </source>
</evidence>
<keyword evidence="16" id="KW-0472">Membrane</keyword>
<name>A0AA35QWB5_GEOBA</name>